<name>A0A097EJ89_9SPHN</name>
<evidence type="ECO:0000313" key="5">
    <source>
        <dbReference type="EMBL" id="AIT07627.1"/>
    </source>
</evidence>
<dbReference type="PANTHER" id="PTHR30146">
    <property type="entry name" value="LACI-RELATED TRANSCRIPTIONAL REPRESSOR"/>
    <property type="match status" value="1"/>
</dbReference>
<proteinExistence type="predicted"/>
<dbReference type="Pfam" id="PF13377">
    <property type="entry name" value="Peripla_BP_3"/>
    <property type="match status" value="1"/>
</dbReference>
<dbReference type="eggNOG" id="COG1609">
    <property type="taxonomic scope" value="Bacteria"/>
</dbReference>
<dbReference type="KEGG" id="stax:MC45_16040"/>
<dbReference type="EMBL" id="CP009571">
    <property type="protein sequence ID" value="AIT07627.1"/>
    <property type="molecule type" value="Genomic_DNA"/>
</dbReference>
<keyword evidence="3" id="KW-0804">Transcription</keyword>
<dbReference type="PROSITE" id="PS50932">
    <property type="entry name" value="HTH_LACI_2"/>
    <property type="match status" value="1"/>
</dbReference>
<dbReference type="SUPFAM" id="SSF53822">
    <property type="entry name" value="Periplasmic binding protein-like I"/>
    <property type="match status" value="1"/>
</dbReference>
<dbReference type="Gene3D" id="3.40.50.2300">
    <property type="match status" value="2"/>
</dbReference>
<dbReference type="STRING" id="1549858.MC45_16040"/>
<evidence type="ECO:0000259" key="4">
    <source>
        <dbReference type="PROSITE" id="PS50932"/>
    </source>
</evidence>
<dbReference type="PANTHER" id="PTHR30146:SF153">
    <property type="entry name" value="LACTOSE OPERON REPRESSOR"/>
    <property type="match status" value="1"/>
</dbReference>
<sequence length="361" mass="38745">MRRGARRRLMVRRRQAVTIRHVAADAGVSLQTVSRVINKEPNVRPEMTQRVQASIAKLGYVPSIAAQRMAGSRSHLILALNDRERTIADWRSREGADWVDQMLLGGMLTCAKHGYRMIVELVDTHSDHIERELLAAIAALQPDGVILTPPHSENLLITRLLEDHGISFARIGSLRPGGGFALTMDDEGAARLATEHLVALGHARIGFIAGPAEYELSGWRVTGWRSAMAAAGLPIGDLLAEGDFSFASGRRAAAALLDAPLPPTAIIASNDQMSLATLELLRERRLDVPSDVSIVSFDDTPIVRFTHPALTAVVQPIADVTARAVELIIAEQAGRTLPDGPTIVPVGLAVRGSTAPPKAAG</sequence>
<evidence type="ECO:0000313" key="6">
    <source>
        <dbReference type="Proteomes" id="UP000033200"/>
    </source>
</evidence>
<keyword evidence="6" id="KW-1185">Reference proteome</keyword>
<keyword evidence="2" id="KW-0238">DNA-binding</keyword>
<evidence type="ECO:0000256" key="3">
    <source>
        <dbReference type="ARBA" id="ARBA00023163"/>
    </source>
</evidence>
<gene>
    <name evidence="5" type="ORF">MC45_16040</name>
</gene>
<evidence type="ECO:0000256" key="2">
    <source>
        <dbReference type="ARBA" id="ARBA00023125"/>
    </source>
</evidence>
<dbReference type="InterPro" id="IPR000843">
    <property type="entry name" value="HTH_LacI"/>
</dbReference>
<dbReference type="AlphaFoldDB" id="A0A097EJ89"/>
<dbReference type="SUPFAM" id="SSF47413">
    <property type="entry name" value="lambda repressor-like DNA-binding domains"/>
    <property type="match status" value="1"/>
</dbReference>
<accession>A0A097EJ89</accession>
<dbReference type="Proteomes" id="UP000033200">
    <property type="component" value="Chromosome"/>
</dbReference>
<dbReference type="InterPro" id="IPR046335">
    <property type="entry name" value="LacI/GalR-like_sensor"/>
</dbReference>
<dbReference type="GO" id="GO:0003700">
    <property type="term" value="F:DNA-binding transcription factor activity"/>
    <property type="evidence" value="ECO:0007669"/>
    <property type="project" value="TreeGrafter"/>
</dbReference>
<dbReference type="CDD" id="cd01392">
    <property type="entry name" value="HTH_LacI"/>
    <property type="match status" value="1"/>
</dbReference>
<reference evidence="5 6" key="1">
    <citation type="submission" date="2014-09" db="EMBL/GenBank/DDBJ databases">
        <title>Using Illumina technology Improving SMRT sequencing Genome Assembly by RASTools.</title>
        <authorList>
            <person name="Zhou Y."/>
            <person name="Ma T."/>
            <person name="Liu T."/>
        </authorList>
    </citation>
    <scope>NUCLEOTIDE SEQUENCE [LARGE SCALE GENOMIC DNA]</scope>
    <source>
        <strain evidence="5 6">ATCC 55669</strain>
    </source>
</reference>
<dbReference type="Pfam" id="PF00356">
    <property type="entry name" value="LacI"/>
    <property type="match status" value="1"/>
</dbReference>
<dbReference type="InterPro" id="IPR028082">
    <property type="entry name" value="Peripla_BP_I"/>
</dbReference>
<feature type="domain" description="HTH lacI-type" evidence="4">
    <location>
        <begin position="17"/>
        <end position="71"/>
    </location>
</feature>
<dbReference type="HOGENOM" id="CLU_037628_6_4_5"/>
<evidence type="ECO:0000256" key="1">
    <source>
        <dbReference type="ARBA" id="ARBA00023015"/>
    </source>
</evidence>
<dbReference type="Gene3D" id="1.10.260.40">
    <property type="entry name" value="lambda repressor-like DNA-binding domains"/>
    <property type="match status" value="1"/>
</dbReference>
<dbReference type="InterPro" id="IPR010982">
    <property type="entry name" value="Lambda_DNA-bd_dom_sf"/>
</dbReference>
<dbReference type="SMART" id="SM00354">
    <property type="entry name" value="HTH_LACI"/>
    <property type="match status" value="1"/>
</dbReference>
<dbReference type="GO" id="GO:0000976">
    <property type="term" value="F:transcription cis-regulatory region binding"/>
    <property type="evidence" value="ECO:0007669"/>
    <property type="project" value="TreeGrafter"/>
</dbReference>
<keyword evidence="1" id="KW-0805">Transcription regulation</keyword>
<protein>
    <submittedName>
        <fullName evidence="5">LacI family transcriptional regulator</fullName>
    </submittedName>
</protein>
<organism evidence="5 6">
    <name type="scientific">Sphingomonas taxi</name>
    <dbReference type="NCBI Taxonomy" id="1549858"/>
    <lineage>
        <taxon>Bacteria</taxon>
        <taxon>Pseudomonadati</taxon>
        <taxon>Pseudomonadota</taxon>
        <taxon>Alphaproteobacteria</taxon>
        <taxon>Sphingomonadales</taxon>
        <taxon>Sphingomonadaceae</taxon>
        <taxon>Sphingomonas</taxon>
    </lineage>
</organism>